<evidence type="ECO:0000256" key="2">
    <source>
        <dbReference type="SAM" id="MobiDB-lite"/>
    </source>
</evidence>
<feature type="region of interest" description="Disordered" evidence="2">
    <location>
        <begin position="1"/>
        <end position="66"/>
    </location>
</feature>
<keyword evidence="1" id="KW-0175">Coiled coil</keyword>
<dbReference type="EMBL" id="JACGCM010002827">
    <property type="protein sequence ID" value="KAF6134753.1"/>
    <property type="molecule type" value="Genomic_DNA"/>
</dbReference>
<accession>A0A7J7KWK9</accession>
<feature type="compositionally biased region" description="Polar residues" evidence="2">
    <location>
        <begin position="245"/>
        <end position="268"/>
    </location>
</feature>
<dbReference type="AlphaFoldDB" id="A0A7J7KWK9"/>
<comment type="caution">
    <text evidence="3">The sequence shown here is derived from an EMBL/GenBank/DDBJ whole genome shotgun (WGS) entry which is preliminary data.</text>
</comment>
<gene>
    <name evidence="3" type="ORF">GIB67_002154</name>
</gene>
<feature type="region of interest" description="Disordered" evidence="2">
    <location>
        <begin position="221"/>
        <end position="268"/>
    </location>
</feature>
<organism evidence="3 4">
    <name type="scientific">Kingdonia uniflora</name>
    <dbReference type="NCBI Taxonomy" id="39325"/>
    <lineage>
        <taxon>Eukaryota</taxon>
        <taxon>Viridiplantae</taxon>
        <taxon>Streptophyta</taxon>
        <taxon>Embryophyta</taxon>
        <taxon>Tracheophyta</taxon>
        <taxon>Spermatophyta</taxon>
        <taxon>Magnoliopsida</taxon>
        <taxon>Ranunculales</taxon>
        <taxon>Circaeasteraceae</taxon>
        <taxon>Kingdonia</taxon>
    </lineage>
</organism>
<reference evidence="3 4" key="1">
    <citation type="journal article" date="2020" name="IScience">
        <title>Genome Sequencing of the Endangered Kingdonia uniflora (Circaeasteraceae, Ranunculales) Reveals Potential Mechanisms of Evolutionary Specialization.</title>
        <authorList>
            <person name="Sun Y."/>
            <person name="Deng T."/>
            <person name="Zhang A."/>
            <person name="Moore M.J."/>
            <person name="Landis J.B."/>
            <person name="Lin N."/>
            <person name="Zhang H."/>
            <person name="Zhang X."/>
            <person name="Huang J."/>
            <person name="Zhang X."/>
            <person name="Sun H."/>
            <person name="Wang H."/>
        </authorList>
    </citation>
    <scope>NUCLEOTIDE SEQUENCE [LARGE SCALE GENOMIC DNA]</scope>
    <source>
        <strain evidence="3">TB1705</strain>
        <tissue evidence="3">Leaf</tissue>
    </source>
</reference>
<feature type="coiled-coil region" evidence="1">
    <location>
        <begin position="330"/>
        <end position="365"/>
    </location>
</feature>
<protein>
    <submittedName>
        <fullName evidence="3">Uncharacterized protein</fullName>
    </submittedName>
</protein>
<evidence type="ECO:0000313" key="4">
    <source>
        <dbReference type="Proteomes" id="UP000541444"/>
    </source>
</evidence>
<proteinExistence type="predicted"/>
<evidence type="ECO:0000256" key="1">
    <source>
        <dbReference type="SAM" id="Coils"/>
    </source>
</evidence>
<evidence type="ECO:0000313" key="3">
    <source>
        <dbReference type="EMBL" id="KAF6134753.1"/>
    </source>
</evidence>
<keyword evidence="4" id="KW-1185">Reference proteome</keyword>
<sequence length="656" mass="74185">MYKASDMESGKDASVLESRTVRARGSKWQPHEREKINSSSSSPSNRFATKDLESNQRERRKIKGINQEFFEDDKRLKRAKSSGSRRWEYSSVVRRNLDSSIDSYPDIEENFVKPRGLKEVRVVPPPHQFGEGGNECNWVMSSSNEREYVGGQTWNDNIIWVKGNCLQRDDEEFMDLRFRFVKKSVKSTVERKESLLDEAAEEGTKLELVLGELSLSRKKRVKSKSKKVSNAQSARSMAGVDEGMRQTSGDKVQAKTPGSGSSAPPNLTTSKIAHKFLKRQIKKAMPASGATVSMDELKEVEEWAKLAILQGKEDTSQMVARLVEGIWLGIEEQESELKKVKSELEKNLAQAKTDALKEVKQLKAAHAVAISQLQVEVKANLDETAEEHNRLGCRLMLKGYSKEEEDAIKADTYVEEEEEEAGLLGVMDSLDGVSPQTVLDNQGDDVELPEDGSEKAVKEMSLRINDLEFGLAREIKTSKALLSVQAELQVELDVSRARKDHSLMCNQKFAEQFDKIKETNANSEDQFVNVHFRLENVNQVTSDLTRQVEEKDYGIKKGLGDLPEAKKRAENLQRQVDVLAAKGKQTDMAQYHIQALERTEELCRSDLNSCRIELERMRQKFIGKDDELRVARENLSATETTAEHLQTVLSTKDMEF</sequence>
<name>A0A7J7KWK9_9MAGN</name>
<dbReference type="Proteomes" id="UP000541444">
    <property type="component" value="Unassembled WGS sequence"/>
</dbReference>
<feature type="compositionally biased region" description="Basic and acidic residues" evidence="2">
    <location>
        <begin position="1"/>
        <end position="11"/>
    </location>
</feature>
<feature type="compositionally biased region" description="Basic and acidic residues" evidence="2">
    <location>
        <begin position="48"/>
        <end position="57"/>
    </location>
</feature>